<dbReference type="SUPFAM" id="SSF52980">
    <property type="entry name" value="Restriction endonuclease-like"/>
    <property type="match status" value="1"/>
</dbReference>
<dbReference type="Proteomes" id="UP001500902">
    <property type="component" value="Unassembled WGS sequence"/>
</dbReference>
<feature type="domain" description="YqaJ viral recombinase" evidence="1">
    <location>
        <begin position="22"/>
        <end position="159"/>
    </location>
</feature>
<evidence type="ECO:0000313" key="2">
    <source>
        <dbReference type="EMBL" id="GAA3722727.1"/>
    </source>
</evidence>
<keyword evidence="3" id="KW-1185">Reference proteome</keyword>
<name>A0ABP7ESS2_9ACTN</name>
<dbReference type="RefSeq" id="WP_344897931.1">
    <property type="nucleotide sequence ID" value="NZ_BAAAZP010000300.1"/>
</dbReference>
<dbReference type="Pfam" id="PF09588">
    <property type="entry name" value="YqaJ"/>
    <property type="match status" value="1"/>
</dbReference>
<dbReference type="InterPro" id="IPR011604">
    <property type="entry name" value="PDDEXK-like_dom_sf"/>
</dbReference>
<evidence type="ECO:0000313" key="3">
    <source>
        <dbReference type="Proteomes" id="UP001500902"/>
    </source>
</evidence>
<organism evidence="2 3">
    <name type="scientific">Nonomuraea antimicrobica</name>
    <dbReference type="NCBI Taxonomy" id="561173"/>
    <lineage>
        <taxon>Bacteria</taxon>
        <taxon>Bacillati</taxon>
        <taxon>Actinomycetota</taxon>
        <taxon>Actinomycetes</taxon>
        <taxon>Streptosporangiales</taxon>
        <taxon>Streptosporangiaceae</taxon>
        <taxon>Nonomuraea</taxon>
    </lineage>
</organism>
<proteinExistence type="predicted"/>
<evidence type="ECO:0000259" key="1">
    <source>
        <dbReference type="Pfam" id="PF09588"/>
    </source>
</evidence>
<gene>
    <name evidence="2" type="ORF">GCM10022224_104420</name>
</gene>
<comment type="caution">
    <text evidence="2">The sequence shown here is derived from an EMBL/GenBank/DDBJ whole genome shotgun (WGS) entry which is preliminary data.</text>
</comment>
<protein>
    <recommendedName>
        <fullName evidence="1">YqaJ viral recombinase domain-containing protein</fullName>
    </recommendedName>
</protein>
<accession>A0ABP7ESS2</accession>
<dbReference type="InterPro" id="IPR011335">
    <property type="entry name" value="Restrct_endonuc-II-like"/>
</dbReference>
<dbReference type="InterPro" id="IPR019080">
    <property type="entry name" value="YqaJ_viral_recombinase"/>
</dbReference>
<dbReference type="Gene3D" id="3.90.320.10">
    <property type="match status" value="1"/>
</dbReference>
<sequence>MNTTVEAGTARLLGRFRHGSRNWHKAREGRVGGSRIAGITGLSPWESPFSAWCEMDGRIASGKETPEQARGHFLEPTIRKWFAAQHPEWKVRAGGTWVHQERDYELGNPDALCYDADGHLVEGAEFKTDVAATASGWGKPGTDQVPLYYRCQVKWYMDVFGVPRWRVVLLDERHRFREYVVEHDPVEAAMLRDAAEDFLASLFWGEMPPLDDHPATYAAVLQLHPDIDRDAAVVLPHEMAYEFIDAHLSLGAAEKRVTKVDSEVAAFMGNARRALWDGNRVARRQKSSASTVYLRPDERIAGIEISAPQQQECAA</sequence>
<reference evidence="3" key="1">
    <citation type="journal article" date="2019" name="Int. J. Syst. Evol. Microbiol.">
        <title>The Global Catalogue of Microorganisms (GCM) 10K type strain sequencing project: providing services to taxonomists for standard genome sequencing and annotation.</title>
        <authorList>
            <consortium name="The Broad Institute Genomics Platform"/>
            <consortium name="The Broad Institute Genome Sequencing Center for Infectious Disease"/>
            <person name="Wu L."/>
            <person name="Ma J."/>
        </authorList>
    </citation>
    <scope>NUCLEOTIDE SEQUENCE [LARGE SCALE GENOMIC DNA]</scope>
    <source>
        <strain evidence="3">JCM 16904</strain>
    </source>
</reference>
<dbReference type="EMBL" id="BAAAZP010000300">
    <property type="protein sequence ID" value="GAA3722727.1"/>
    <property type="molecule type" value="Genomic_DNA"/>
</dbReference>